<name>A0A8J6TY09_9FIRM</name>
<keyword evidence="3 6" id="KW-0812">Transmembrane</keyword>
<sequence>MNKENFKELIRYGINGVLTTAVNYVVYFLLLQCHVNYLVANTIAWVAAVLFAYYTNRKMVFHSDQDVKKEFLSFVGLRFITLLAENVLLFCFINLLSFSPMWSKLFVSVITVLANYIICKSKIFIKGENQHG</sequence>
<proteinExistence type="inferred from homology"/>
<dbReference type="OrthoDB" id="361483at2"/>
<dbReference type="PANTHER" id="PTHR38459:SF1">
    <property type="entry name" value="PROPHAGE BACTOPRENOL-LINKED GLUCOSE TRANSLOCASE HOMOLOG"/>
    <property type="match status" value="1"/>
</dbReference>
<accession>A0A8J6TY09</accession>
<dbReference type="Proteomes" id="UP000632659">
    <property type="component" value="Unassembled WGS sequence"/>
</dbReference>
<dbReference type="GO" id="GO:0005886">
    <property type="term" value="C:plasma membrane"/>
    <property type="evidence" value="ECO:0007669"/>
    <property type="project" value="TreeGrafter"/>
</dbReference>
<evidence type="ECO:0000256" key="1">
    <source>
        <dbReference type="ARBA" id="ARBA00004141"/>
    </source>
</evidence>
<comment type="caution">
    <text evidence="8">The sequence shown here is derived from an EMBL/GenBank/DDBJ whole genome shotgun (WGS) entry which is preliminary data.</text>
</comment>
<comment type="similarity">
    <text evidence="2">Belongs to the GtrA family.</text>
</comment>
<evidence type="ECO:0000313" key="8">
    <source>
        <dbReference type="EMBL" id="MBC8611935.1"/>
    </source>
</evidence>
<organism evidence="8 9">
    <name type="scientific">Massiliimalia timonensis</name>
    <dbReference type="NCBI Taxonomy" id="1987501"/>
    <lineage>
        <taxon>Bacteria</taxon>
        <taxon>Bacillati</taxon>
        <taxon>Bacillota</taxon>
        <taxon>Clostridia</taxon>
        <taxon>Eubacteriales</taxon>
        <taxon>Oscillospiraceae</taxon>
        <taxon>Massiliimalia</taxon>
    </lineage>
</organism>
<feature type="transmembrane region" description="Helical" evidence="6">
    <location>
        <begin position="101"/>
        <end position="119"/>
    </location>
</feature>
<feature type="transmembrane region" description="Helical" evidence="6">
    <location>
        <begin position="37"/>
        <end position="54"/>
    </location>
</feature>
<comment type="subcellular location">
    <subcellularLocation>
        <location evidence="1">Membrane</location>
        <topology evidence="1">Multi-pass membrane protein</topology>
    </subcellularLocation>
</comment>
<evidence type="ECO:0000256" key="3">
    <source>
        <dbReference type="ARBA" id="ARBA00022692"/>
    </source>
</evidence>
<dbReference type="PANTHER" id="PTHR38459">
    <property type="entry name" value="PROPHAGE BACTOPRENOL-LINKED GLUCOSE TRANSLOCASE HOMOLOG"/>
    <property type="match status" value="1"/>
</dbReference>
<dbReference type="InterPro" id="IPR007267">
    <property type="entry name" value="GtrA_DPMS_TM"/>
</dbReference>
<evidence type="ECO:0000313" key="9">
    <source>
        <dbReference type="Proteomes" id="UP000632659"/>
    </source>
</evidence>
<evidence type="ECO:0000256" key="4">
    <source>
        <dbReference type="ARBA" id="ARBA00022989"/>
    </source>
</evidence>
<dbReference type="EMBL" id="JACRTL010000009">
    <property type="protein sequence ID" value="MBC8611935.1"/>
    <property type="molecule type" value="Genomic_DNA"/>
</dbReference>
<protein>
    <submittedName>
        <fullName evidence="8">GtrA family protein</fullName>
    </submittedName>
</protein>
<dbReference type="AlphaFoldDB" id="A0A8J6TY09"/>
<feature type="domain" description="GtrA/DPMS transmembrane" evidence="7">
    <location>
        <begin position="11"/>
        <end position="124"/>
    </location>
</feature>
<feature type="transmembrane region" description="Helical" evidence="6">
    <location>
        <begin position="75"/>
        <end position="95"/>
    </location>
</feature>
<keyword evidence="4 6" id="KW-1133">Transmembrane helix</keyword>
<dbReference type="InterPro" id="IPR051401">
    <property type="entry name" value="GtrA_CellWall_Glycosyl"/>
</dbReference>
<keyword evidence="9" id="KW-1185">Reference proteome</keyword>
<evidence type="ECO:0000259" key="7">
    <source>
        <dbReference type="Pfam" id="PF04138"/>
    </source>
</evidence>
<evidence type="ECO:0000256" key="2">
    <source>
        <dbReference type="ARBA" id="ARBA00009399"/>
    </source>
</evidence>
<evidence type="ECO:0000256" key="6">
    <source>
        <dbReference type="SAM" id="Phobius"/>
    </source>
</evidence>
<feature type="transmembrane region" description="Helical" evidence="6">
    <location>
        <begin position="12"/>
        <end position="31"/>
    </location>
</feature>
<reference evidence="8" key="1">
    <citation type="submission" date="2020-08" db="EMBL/GenBank/DDBJ databases">
        <title>Genome public.</title>
        <authorList>
            <person name="Liu C."/>
            <person name="Sun Q."/>
        </authorList>
    </citation>
    <scope>NUCLEOTIDE SEQUENCE</scope>
    <source>
        <strain evidence="8">NSJ-15</strain>
    </source>
</reference>
<dbReference type="Pfam" id="PF04138">
    <property type="entry name" value="GtrA_DPMS_TM"/>
    <property type="match status" value="1"/>
</dbReference>
<keyword evidence="5 6" id="KW-0472">Membrane</keyword>
<dbReference type="GO" id="GO:0000271">
    <property type="term" value="P:polysaccharide biosynthetic process"/>
    <property type="evidence" value="ECO:0007669"/>
    <property type="project" value="InterPro"/>
</dbReference>
<gene>
    <name evidence="8" type="ORF">H8702_12625</name>
</gene>
<evidence type="ECO:0000256" key="5">
    <source>
        <dbReference type="ARBA" id="ARBA00023136"/>
    </source>
</evidence>